<accession>B9W8Y8</accession>
<keyword evidence="4" id="KW-1185">Reference proteome</keyword>
<feature type="region of interest" description="Disordered" evidence="1">
    <location>
        <begin position="203"/>
        <end position="224"/>
    </location>
</feature>
<evidence type="ECO:0000313" key="3">
    <source>
        <dbReference type="EMBL" id="CAX45213.1"/>
    </source>
</evidence>
<dbReference type="HOGENOM" id="CLU_1184869_0_0_1"/>
<organism evidence="3 4">
    <name type="scientific">Candida dubliniensis (strain CD36 / ATCC MYA-646 / CBS 7987 / NCPF 3949 / NRRL Y-17841)</name>
    <name type="common">Yeast</name>
    <dbReference type="NCBI Taxonomy" id="573826"/>
    <lineage>
        <taxon>Eukaryota</taxon>
        <taxon>Fungi</taxon>
        <taxon>Dikarya</taxon>
        <taxon>Ascomycota</taxon>
        <taxon>Saccharomycotina</taxon>
        <taxon>Pichiomycetes</taxon>
        <taxon>Debaryomycetaceae</taxon>
        <taxon>Candida/Lodderomyces clade</taxon>
        <taxon>Candida</taxon>
    </lineage>
</organism>
<dbReference type="CGD" id="CAL0000165349">
    <property type="gene designation" value="Cd36_09140"/>
</dbReference>
<dbReference type="EMBL" id="FM992688">
    <property type="protein sequence ID" value="CAX45213.1"/>
    <property type="molecule type" value="Genomic_DNA"/>
</dbReference>
<evidence type="ECO:0000256" key="1">
    <source>
        <dbReference type="SAM" id="MobiDB-lite"/>
    </source>
</evidence>
<dbReference type="GeneID" id="8045105"/>
<dbReference type="Proteomes" id="UP000002605">
    <property type="component" value="Chromosome 1"/>
</dbReference>
<evidence type="ECO:0000313" key="4">
    <source>
        <dbReference type="Proteomes" id="UP000002605"/>
    </source>
</evidence>
<gene>
    <name evidence="2" type="ordered locus">Cd36_09140</name>
    <name evidence="3" type="ORF">CD36_09140</name>
</gene>
<feature type="compositionally biased region" description="Polar residues" evidence="1">
    <location>
        <begin position="209"/>
        <end position="218"/>
    </location>
</feature>
<dbReference type="RefSeq" id="XP_002417558.1">
    <property type="nucleotide sequence ID" value="XM_002417513.1"/>
</dbReference>
<reference evidence="3 4" key="1">
    <citation type="journal article" date="2009" name="Genome Res.">
        <title>Comparative genomics of the fungal pathogens Candida dubliniensis and Candida albicans.</title>
        <authorList>
            <person name="Jackson A.P."/>
            <person name="Gamble J.A."/>
            <person name="Yeomans T."/>
            <person name="Moran G.P."/>
            <person name="Saunders D."/>
            <person name="Harris D."/>
            <person name="Aslett M."/>
            <person name="Barrell J.F."/>
            <person name="Butler G."/>
            <person name="Citiulo F."/>
            <person name="Coleman D.C."/>
            <person name="de Groot P.W.J."/>
            <person name="Goodwin T.J."/>
            <person name="Quail M.A."/>
            <person name="McQuillan J."/>
            <person name="Munro C.A."/>
            <person name="Pain A."/>
            <person name="Poulter R.T."/>
            <person name="Rajandream M.A."/>
            <person name="Renauld H."/>
            <person name="Spiering M.J."/>
            <person name="Tivey A."/>
            <person name="Gow N.A.R."/>
            <person name="Barrell B."/>
            <person name="Sullivan D.J."/>
            <person name="Berriman M."/>
        </authorList>
    </citation>
    <scope>NUCLEOTIDE SEQUENCE [LARGE SCALE GENOMIC DNA]</scope>
    <source>
        <strain evidence="4">CD36 / ATCC MYA-646 / CBS 7987 / NCPF 3949 / NRRL Y-17841</strain>
    </source>
</reference>
<dbReference type="AlphaFoldDB" id="B9W8Y8"/>
<dbReference type="OrthoDB" id="4019919at2759"/>
<dbReference type="KEGG" id="cdu:CD36_09140"/>
<name>B9W8Y8_CANDC</name>
<dbReference type="eggNOG" id="ENOG502RQCB">
    <property type="taxonomic scope" value="Eukaryota"/>
</dbReference>
<proteinExistence type="predicted"/>
<evidence type="ECO:0000313" key="2">
    <source>
        <dbReference type="CGD" id="CAL0000165349"/>
    </source>
</evidence>
<dbReference type="VEuPathDB" id="FungiDB:CD36_09140"/>
<sequence>MFIKNKRGHSNLLSHIILSEFKKMSFQSDDCNFEIEAYAIAVMHWLSEFSNSPITPESSLHEFIQPAKLFQLFQLLFPKEELSGYLTNLFIENKEIHTEIESVHISQTTLKQIEILTEILDRHLRFRVTLNTFPYLNFYKLIIFNDYAELKKLCQIVFKIGTFTSILSAKGLAYFEFLTDNDKQVINQFKEPIIKTKKNKYPGLREKSMPQTETNSDYESTDPKSESCYLMQEEELEALNWEISIFENLIYKLAKEMEN</sequence>
<protein>
    <submittedName>
        <fullName evidence="3">Uncharacterized protein</fullName>
    </submittedName>
</protein>